<reference evidence="2" key="1">
    <citation type="journal article" date="2021" name="Proc. Natl. Acad. Sci. U.S.A.">
        <title>A Catalog of Tens of Thousands of Viruses from Human Metagenomes Reveals Hidden Associations with Chronic Diseases.</title>
        <authorList>
            <person name="Tisza M.J."/>
            <person name="Buck C.B."/>
        </authorList>
    </citation>
    <scope>NUCLEOTIDE SEQUENCE</scope>
    <source>
        <strain evidence="2">CtyWv1</strain>
    </source>
</reference>
<protein>
    <recommendedName>
        <fullName evidence="3">DUF2612 domain-containing protein</fullName>
    </recommendedName>
</protein>
<dbReference type="Pfam" id="PF11041">
    <property type="entry name" value="Phage_Wedge1"/>
    <property type="match status" value="1"/>
</dbReference>
<evidence type="ECO:0008006" key="3">
    <source>
        <dbReference type="Google" id="ProtNLM"/>
    </source>
</evidence>
<name>A0A8S5QWT8_9CAUD</name>
<feature type="coiled-coil region" evidence="1">
    <location>
        <begin position="18"/>
        <end position="45"/>
    </location>
</feature>
<organism evidence="2">
    <name type="scientific">Myoviridae sp. ctyWv1</name>
    <dbReference type="NCBI Taxonomy" id="2826718"/>
    <lineage>
        <taxon>Viruses</taxon>
        <taxon>Duplodnaviria</taxon>
        <taxon>Heunggongvirae</taxon>
        <taxon>Uroviricota</taxon>
        <taxon>Caudoviricetes</taxon>
    </lineage>
</organism>
<evidence type="ECO:0000256" key="1">
    <source>
        <dbReference type="SAM" id="Coils"/>
    </source>
</evidence>
<keyword evidence="1" id="KW-0175">Coiled coil</keyword>
<dbReference type="EMBL" id="BK015755">
    <property type="protein sequence ID" value="DAE23520.1"/>
    <property type="molecule type" value="Genomic_DNA"/>
</dbReference>
<proteinExistence type="predicted"/>
<accession>A0A8S5QWT8</accession>
<sequence>MKIVDNWLNDLPQQFLEKKNIEALIRAFSKQLQELQQVFDDLENLTDLDTATGQNLDMVGTIIPLSRKEAGILAGINVEDPVISDERYRQFLRYQNLVNTNECTYYDLMNGLALLWDVSPIYYIEDPDMPATIILTMPFLKPGGEVVRVGEVPMVKPAGVRIEFEYQIKVVVETLVRWICATYDLLICGTFKCGTKPRPGTLGNIMYVETNLDMNAITNVFDTTLSGTIRIGGKLYNSTTGEIFTDDVEIIINSDYEIVDVLVAGQSVSGVYPAKAVNGVFIGESTEVGKTFTNTTTVLPLSGVVTSGGGKMMMPAKVQLSEDINIQSNSTIGVSNAPKSGTIISGEGTEPVVQTSVSNDSEVSGKVIVSAATIKRCGTKACGK</sequence>
<evidence type="ECO:0000313" key="2">
    <source>
        <dbReference type="EMBL" id="DAE23520.1"/>
    </source>
</evidence>
<dbReference type="InterPro" id="IPR021283">
    <property type="entry name" value="Phage_Wedge1"/>
</dbReference>